<dbReference type="AlphaFoldDB" id="A0A4Q7J9X2"/>
<reference evidence="2 3" key="1">
    <citation type="submission" date="2019-02" db="EMBL/GenBank/DDBJ databases">
        <title>Draft genome sequence of Amycolatopsis sp. 8-3EHSu isolated from roots of Suaeda maritima.</title>
        <authorList>
            <person name="Duangmal K."/>
            <person name="Chantavorakit T."/>
        </authorList>
    </citation>
    <scope>NUCLEOTIDE SEQUENCE [LARGE SCALE GENOMIC DNA]</scope>
    <source>
        <strain evidence="2 3">8-3EHSu</strain>
    </source>
</reference>
<sequence>MSATRSGTNDDPFTAALRQTYNDLGASWVLYVPRWDSFVIYGPETARELRSRHHRPLDSKDFARAPAYSAVSVPREIAGKQMKSSALSRRCLAFAAAAGVALTTVLASAAPASASPLARHRECGGPIGICVEYEYDLIGGGDKIYKVGTYLQKQGDHGYFEMWGPDGLIGFSGTRTWALGETATFSGTHRLPYGRMLCTKFMRPGGVKLTEHCMTR</sequence>
<feature type="transmembrane region" description="Helical" evidence="1">
    <location>
        <begin position="91"/>
        <end position="110"/>
    </location>
</feature>
<dbReference type="Proteomes" id="UP000292003">
    <property type="component" value="Unassembled WGS sequence"/>
</dbReference>
<protein>
    <submittedName>
        <fullName evidence="2">Uncharacterized protein</fullName>
    </submittedName>
</protein>
<evidence type="ECO:0000256" key="1">
    <source>
        <dbReference type="SAM" id="Phobius"/>
    </source>
</evidence>
<keyword evidence="1" id="KW-0472">Membrane</keyword>
<gene>
    <name evidence="2" type="ORF">EWH70_06700</name>
</gene>
<organism evidence="2 3">
    <name type="scientific">Amycolatopsis suaedae</name>
    <dbReference type="NCBI Taxonomy" id="2510978"/>
    <lineage>
        <taxon>Bacteria</taxon>
        <taxon>Bacillati</taxon>
        <taxon>Actinomycetota</taxon>
        <taxon>Actinomycetes</taxon>
        <taxon>Pseudonocardiales</taxon>
        <taxon>Pseudonocardiaceae</taxon>
        <taxon>Amycolatopsis</taxon>
    </lineage>
</organism>
<evidence type="ECO:0000313" key="2">
    <source>
        <dbReference type="EMBL" id="RZQ64590.1"/>
    </source>
</evidence>
<name>A0A4Q7J9X2_9PSEU</name>
<keyword evidence="1" id="KW-0812">Transmembrane</keyword>
<evidence type="ECO:0000313" key="3">
    <source>
        <dbReference type="Proteomes" id="UP000292003"/>
    </source>
</evidence>
<dbReference type="EMBL" id="SFCC01000003">
    <property type="protein sequence ID" value="RZQ64590.1"/>
    <property type="molecule type" value="Genomic_DNA"/>
</dbReference>
<comment type="caution">
    <text evidence="2">The sequence shown here is derived from an EMBL/GenBank/DDBJ whole genome shotgun (WGS) entry which is preliminary data.</text>
</comment>
<keyword evidence="3" id="KW-1185">Reference proteome</keyword>
<proteinExistence type="predicted"/>
<keyword evidence="1" id="KW-1133">Transmembrane helix</keyword>
<dbReference type="RefSeq" id="WP_130474388.1">
    <property type="nucleotide sequence ID" value="NZ_SFCC01000003.1"/>
</dbReference>
<accession>A0A4Q7J9X2</accession>